<reference evidence="6 7" key="1">
    <citation type="submission" date="2018-06" db="EMBL/GenBank/DDBJ databases">
        <authorList>
            <consortium name="Pathogen Informatics"/>
            <person name="Doyle S."/>
        </authorList>
    </citation>
    <scope>NUCLEOTIDE SEQUENCE [LARGE SCALE GENOMIC DNA]</scope>
    <source>
        <strain evidence="4 7">NCTC10692</strain>
        <strain evidence="5 6">NCTC10860</strain>
    </source>
</reference>
<reference evidence="2" key="2">
    <citation type="submission" date="2022-09" db="EMBL/GenBank/DDBJ databases">
        <title>Intensive care unit water sources are persistently colonized with multi-drug resistant bacteria and are the site of extensive horizontal gene transfer of antibiotic resistance genes.</title>
        <authorList>
            <person name="Diorio-Toth L."/>
        </authorList>
    </citation>
    <scope>NUCLEOTIDE SEQUENCE</scope>
    <source>
        <strain evidence="3">GD03704</strain>
        <strain evidence="2">GD04000</strain>
    </source>
</reference>
<dbReference type="EMBL" id="UGUW01000004">
    <property type="protein sequence ID" value="SUD58690.1"/>
    <property type="molecule type" value="Genomic_DNA"/>
</dbReference>
<dbReference type="Proteomes" id="UP000255303">
    <property type="component" value="Unassembled WGS sequence"/>
</dbReference>
<accession>A0A379JTX0</accession>
<dbReference type="PANTHER" id="PTHR34821:SF2">
    <property type="entry name" value="INNER MEMBRANE PROTEIN YDCZ"/>
    <property type="match status" value="1"/>
</dbReference>
<dbReference type="GO" id="GO:0005886">
    <property type="term" value="C:plasma membrane"/>
    <property type="evidence" value="ECO:0007669"/>
    <property type="project" value="TreeGrafter"/>
</dbReference>
<evidence type="ECO:0000313" key="5">
    <source>
        <dbReference type="EMBL" id="SUD58690.1"/>
    </source>
</evidence>
<organism evidence="4 7">
    <name type="scientific">Ectopseudomonas oleovorans</name>
    <name type="common">Pseudomonas oleovorans</name>
    <dbReference type="NCBI Taxonomy" id="301"/>
    <lineage>
        <taxon>Bacteria</taxon>
        <taxon>Pseudomonadati</taxon>
        <taxon>Pseudomonadota</taxon>
        <taxon>Gammaproteobacteria</taxon>
        <taxon>Pseudomonadales</taxon>
        <taxon>Pseudomonadaceae</taxon>
        <taxon>Ectopseudomonas</taxon>
    </lineage>
</organism>
<dbReference type="Pfam" id="PF04657">
    <property type="entry name" value="DMT_YdcZ"/>
    <property type="match status" value="1"/>
</dbReference>
<dbReference type="Proteomes" id="UP000254084">
    <property type="component" value="Unassembled WGS sequence"/>
</dbReference>
<dbReference type="InterPro" id="IPR006750">
    <property type="entry name" value="YdcZ"/>
</dbReference>
<feature type="transmembrane region" description="Helical" evidence="1">
    <location>
        <begin position="33"/>
        <end position="57"/>
    </location>
</feature>
<feature type="transmembrane region" description="Helical" evidence="1">
    <location>
        <begin position="127"/>
        <end position="146"/>
    </location>
</feature>
<accession>A0A061CTJ9</accession>
<evidence type="ECO:0000313" key="2">
    <source>
        <dbReference type="EMBL" id="MDH0566180.1"/>
    </source>
</evidence>
<dbReference type="EMBL" id="JAOEET010000004">
    <property type="protein sequence ID" value="MDH0566180.1"/>
    <property type="molecule type" value="Genomic_DNA"/>
</dbReference>
<evidence type="ECO:0000313" key="4">
    <source>
        <dbReference type="EMBL" id="SUD51968.1"/>
    </source>
</evidence>
<name>A0A061CTJ9_ECTOL</name>
<protein>
    <submittedName>
        <fullName evidence="2">DMT family transporter</fullName>
    </submittedName>
    <submittedName>
        <fullName evidence="4">Membrane protein</fullName>
    </submittedName>
</protein>
<keyword evidence="1" id="KW-0472">Membrane</keyword>
<dbReference type="Proteomes" id="UP001159292">
    <property type="component" value="Unassembled WGS sequence"/>
</dbReference>
<evidence type="ECO:0000313" key="6">
    <source>
        <dbReference type="Proteomes" id="UP000254084"/>
    </source>
</evidence>
<dbReference type="EMBL" id="UGUV01000002">
    <property type="protein sequence ID" value="SUD51968.1"/>
    <property type="molecule type" value="Genomic_DNA"/>
</dbReference>
<sequence length="149" mass="15785">MNHISGWLLALPFLAGAVLPLQAGINGQLARQLSSVFAAALISFAVGSLALLLMTLSQREMPGLGALKALTWWHWSGGLLGAFFIATAAFAGPRVGALLFMVLVIAGQLVMAITLDHFGWAGFRESPITFSKLAGLLLIIAGIWMIRRG</sequence>
<dbReference type="RefSeq" id="WP_004425087.1">
    <property type="nucleotide sequence ID" value="NZ_CAJQNA010000172.1"/>
</dbReference>
<gene>
    <name evidence="4" type="primary">ydcZ</name>
    <name evidence="3" type="ORF">N5J11_11735</name>
    <name evidence="2" type="ORF">N7671_02665</name>
    <name evidence="4" type="ORF">NCTC10692_02433</name>
    <name evidence="5" type="ORF">NCTC10860_00940</name>
</gene>
<dbReference type="Proteomes" id="UP001161697">
    <property type="component" value="Unassembled WGS sequence"/>
</dbReference>
<dbReference type="EMBL" id="JAOCJE010000001">
    <property type="protein sequence ID" value="MDH1339897.1"/>
    <property type="molecule type" value="Genomic_DNA"/>
</dbReference>
<dbReference type="PANTHER" id="PTHR34821">
    <property type="entry name" value="INNER MEMBRANE PROTEIN YDCZ"/>
    <property type="match status" value="1"/>
</dbReference>
<dbReference type="AlphaFoldDB" id="A0A061CTJ9"/>
<evidence type="ECO:0000313" key="7">
    <source>
        <dbReference type="Proteomes" id="UP000255303"/>
    </source>
</evidence>
<feature type="transmembrane region" description="Helical" evidence="1">
    <location>
        <begin position="97"/>
        <end position="115"/>
    </location>
</feature>
<feature type="transmembrane region" description="Helical" evidence="1">
    <location>
        <begin position="69"/>
        <end position="91"/>
    </location>
</feature>
<evidence type="ECO:0000313" key="3">
    <source>
        <dbReference type="EMBL" id="MDH1339897.1"/>
    </source>
</evidence>
<proteinExistence type="predicted"/>
<evidence type="ECO:0000256" key="1">
    <source>
        <dbReference type="SAM" id="Phobius"/>
    </source>
</evidence>
<keyword evidence="1" id="KW-1133">Transmembrane helix</keyword>
<keyword evidence="1" id="KW-0812">Transmembrane</keyword>